<protein>
    <submittedName>
        <fullName evidence="1">Uncharacterized protein</fullName>
    </submittedName>
</protein>
<dbReference type="AlphaFoldDB" id="A0A1D7V043"/>
<evidence type="ECO:0000313" key="1">
    <source>
        <dbReference type="EMBL" id="AOP35204.1"/>
    </source>
</evidence>
<name>A0A1D7V043_9LEPT</name>
<keyword evidence="2" id="KW-1185">Reference proteome</keyword>
<evidence type="ECO:0000313" key="2">
    <source>
        <dbReference type="Proteomes" id="UP000094197"/>
    </source>
</evidence>
<dbReference type="Proteomes" id="UP000094197">
    <property type="component" value="Chromosome 1"/>
</dbReference>
<accession>A0A1D7V043</accession>
<sequence>MFQKIVKKLHKFKRENSDESIILFVKNAKDLAFEYSNEKLMILTFGTEMEQSLSFFEVRCSRVKKNP</sequence>
<reference evidence="1 2" key="1">
    <citation type="submission" date="2016-04" db="EMBL/GenBank/DDBJ databases">
        <title>Complete genome seqeunce of Leptospira alstonii serovar Room22.</title>
        <authorList>
            <person name="Nally J.E."/>
            <person name="Bayles D.O."/>
            <person name="Hurley D."/>
            <person name="Fanning S."/>
            <person name="McMahon B.J."/>
            <person name="Arent Z."/>
        </authorList>
    </citation>
    <scope>NUCLEOTIDE SEQUENCE [LARGE SCALE GENOMIC DNA]</scope>
    <source>
        <strain evidence="1 2">GWTS #1</strain>
    </source>
</reference>
<proteinExistence type="predicted"/>
<dbReference type="KEGG" id="laj:A0128_15960"/>
<gene>
    <name evidence="1" type="ORF">A0128_15960</name>
</gene>
<dbReference type="EMBL" id="CP015217">
    <property type="protein sequence ID" value="AOP35204.1"/>
    <property type="molecule type" value="Genomic_DNA"/>
</dbReference>
<organism evidence="1 2">
    <name type="scientific">Leptospira tipperaryensis</name>
    <dbReference type="NCBI Taxonomy" id="2564040"/>
    <lineage>
        <taxon>Bacteria</taxon>
        <taxon>Pseudomonadati</taxon>
        <taxon>Spirochaetota</taxon>
        <taxon>Spirochaetia</taxon>
        <taxon>Leptospirales</taxon>
        <taxon>Leptospiraceae</taxon>
        <taxon>Leptospira</taxon>
    </lineage>
</organism>